<dbReference type="Proteomes" id="UP000254603">
    <property type="component" value="Unassembled WGS sequence"/>
</dbReference>
<accession>A0A378XEK3</accession>
<evidence type="ECO:0000313" key="2">
    <source>
        <dbReference type="EMBL" id="QPT41222.1"/>
    </source>
</evidence>
<dbReference type="OrthoDB" id="5297467at2"/>
<dbReference type="STRING" id="1122619.GCA_000373745_01273"/>
<dbReference type="InterPro" id="IPR007456">
    <property type="entry name" value="Smg"/>
</dbReference>
<reference evidence="3 4" key="1">
    <citation type="submission" date="2018-06" db="EMBL/GenBank/DDBJ databases">
        <authorList>
            <consortium name="Pathogen Informatics"/>
            <person name="Doyle S."/>
        </authorList>
    </citation>
    <scope>NUCLEOTIDE SEQUENCE [LARGE SCALE GENOMIC DNA]</scope>
    <source>
        <strain evidence="3 4">NCTC11997</strain>
    </source>
</reference>
<dbReference type="PANTHER" id="PTHR38692">
    <property type="entry name" value="PROTEIN SMG"/>
    <property type="match status" value="1"/>
</dbReference>
<evidence type="ECO:0000313" key="4">
    <source>
        <dbReference type="Proteomes" id="UP000254603"/>
    </source>
</evidence>
<dbReference type="RefSeq" id="WP_018574457.1">
    <property type="nucleotide sequence ID" value="NZ_CP065725.1"/>
</dbReference>
<gene>
    <name evidence="1" type="primary">smg</name>
    <name evidence="2" type="ORF">I6G29_06770</name>
    <name evidence="3" type="ORF">NCTC11997_01413</name>
</gene>
<dbReference type="EMBL" id="CP065725">
    <property type="protein sequence ID" value="QPT41222.1"/>
    <property type="molecule type" value="Genomic_DNA"/>
</dbReference>
<proteinExistence type="inferred from homology"/>
<evidence type="ECO:0000313" key="3">
    <source>
        <dbReference type="EMBL" id="SUA54145.1"/>
    </source>
</evidence>
<dbReference type="HAMAP" id="MF_00598">
    <property type="entry name" value="Smg"/>
    <property type="match status" value="1"/>
</dbReference>
<dbReference type="EMBL" id="UGSB01000001">
    <property type="protein sequence ID" value="SUA54145.1"/>
    <property type="molecule type" value="Genomic_DNA"/>
</dbReference>
<evidence type="ECO:0000256" key="1">
    <source>
        <dbReference type="HAMAP-Rule" id="MF_00598"/>
    </source>
</evidence>
<sequence length="154" mass="17641">MYDVLVYVYENYFTPANCPKPEDLAVRLIAAGFEHDDIHDAMSWLHRLSVNTERQKVEQLTITTDATRVYNSYEQYKLGINGISFLYYMETSGALSPTMREAIINCALEAPQDTLILSEFKILALMVMWSQGQEINDLLLDELMQHSGTDEVVH</sequence>
<name>A0A378XEK3_9BURK</name>
<dbReference type="AlphaFoldDB" id="A0A378XEK3"/>
<dbReference type="Proteomes" id="UP000594903">
    <property type="component" value="Chromosome"/>
</dbReference>
<evidence type="ECO:0000313" key="5">
    <source>
        <dbReference type="Proteomes" id="UP000594903"/>
    </source>
</evidence>
<keyword evidence="5" id="KW-1185">Reference proteome</keyword>
<organism evidence="3 4">
    <name type="scientific">Oligella ureolytica</name>
    <dbReference type="NCBI Taxonomy" id="90244"/>
    <lineage>
        <taxon>Bacteria</taxon>
        <taxon>Pseudomonadati</taxon>
        <taxon>Pseudomonadota</taxon>
        <taxon>Betaproteobacteria</taxon>
        <taxon>Burkholderiales</taxon>
        <taxon>Alcaligenaceae</taxon>
        <taxon>Oligella</taxon>
    </lineage>
</organism>
<dbReference type="Pfam" id="PF04361">
    <property type="entry name" value="DUF494"/>
    <property type="match status" value="1"/>
</dbReference>
<protein>
    <recommendedName>
        <fullName evidence="1">Protein Smg homolog</fullName>
    </recommendedName>
</protein>
<reference evidence="2 5" key="2">
    <citation type="submission" date="2020-12" db="EMBL/GenBank/DDBJ databases">
        <title>FDA dAtabase for Regulatory Grade micrObial Sequences (FDA-ARGOS): Supporting development and validation of Infectious Disease Dx tests.</title>
        <authorList>
            <person name="Sproer C."/>
            <person name="Gronow S."/>
            <person name="Severitt S."/>
            <person name="Schroder I."/>
            <person name="Tallon L."/>
            <person name="Sadzewicz L."/>
            <person name="Zhao X."/>
            <person name="Boylan J."/>
            <person name="Ott S."/>
            <person name="Bowen H."/>
            <person name="Vavikolanu K."/>
            <person name="Mehta A."/>
            <person name="Aluvathingal J."/>
            <person name="Nadendla S."/>
            <person name="Lowell S."/>
            <person name="Myers T."/>
            <person name="Yan Y."/>
            <person name="Sichtig H."/>
        </authorList>
    </citation>
    <scope>NUCLEOTIDE SEQUENCE [LARGE SCALE GENOMIC DNA]</scope>
    <source>
        <strain evidence="2 5">FDAARGOS_872</strain>
    </source>
</reference>
<comment type="similarity">
    <text evidence="1">Belongs to the Smg family.</text>
</comment>
<dbReference type="PANTHER" id="PTHR38692:SF1">
    <property type="entry name" value="PROTEIN SMG"/>
    <property type="match status" value="1"/>
</dbReference>